<dbReference type="EMBL" id="HBUE01242226">
    <property type="protein sequence ID" value="CAG6550054.1"/>
    <property type="molecule type" value="Transcribed_RNA"/>
</dbReference>
<protein>
    <submittedName>
        <fullName evidence="1">(northern house mosquito) hypothetical protein</fullName>
    </submittedName>
</protein>
<reference evidence="1" key="1">
    <citation type="submission" date="2021-05" db="EMBL/GenBank/DDBJ databases">
        <authorList>
            <person name="Alioto T."/>
            <person name="Alioto T."/>
            <person name="Gomez Garrido J."/>
        </authorList>
    </citation>
    <scope>NUCLEOTIDE SEQUENCE</scope>
</reference>
<organism evidence="1">
    <name type="scientific">Culex pipiens</name>
    <name type="common">House mosquito</name>
    <dbReference type="NCBI Taxonomy" id="7175"/>
    <lineage>
        <taxon>Eukaryota</taxon>
        <taxon>Metazoa</taxon>
        <taxon>Ecdysozoa</taxon>
        <taxon>Arthropoda</taxon>
        <taxon>Hexapoda</taxon>
        <taxon>Insecta</taxon>
        <taxon>Pterygota</taxon>
        <taxon>Neoptera</taxon>
        <taxon>Endopterygota</taxon>
        <taxon>Diptera</taxon>
        <taxon>Nematocera</taxon>
        <taxon>Culicoidea</taxon>
        <taxon>Culicidae</taxon>
        <taxon>Culicinae</taxon>
        <taxon>Culicini</taxon>
        <taxon>Culex</taxon>
        <taxon>Culex</taxon>
    </lineage>
</organism>
<dbReference type="EMBL" id="HBUE01349285">
    <property type="protein sequence ID" value="CAG6602336.1"/>
    <property type="molecule type" value="Transcribed_RNA"/>
</dbReference>
<accession>A0A8D8L4D3</accession>
<evidence type="ECO:0000313" key="1">
    <source>
        <dbReference type="EMBL" id="CAG6602336.1"/>
    </source>
</evidence>
<name>A0A8D8L4D3_CULPI</name>
<proteinExistence type="predicted"/>
<sequence>MNLGTRRRCWPRLRPPANRSQSSSFCVFTYEGEECSRSLFQRHLPEVHLVLYCHTLSVTWLLTTNKLTAIDFSLFKTKKLLFLFFLRIFLFKNQIFLPVVSRQILAAAGEFCSESRSSLFFVTCRTES</sequence>
<dbReference type="AlphaFoldDB" id="A0A8D8L4D3"/>